<dbReference type="InterPro" id="IPR050271">
    <property type="entry name" value="UDP-glycosyltransferase"/>
</dbReference>
<feature type="transmembrane region" description="Helical" evidence="7">
    <location>
        <begin position="486"/>
        <end position="510"/>
    </location>
</feature>
<dbReference type="AlphaFoldDB" id="A0AAN5D6X0"/>
<dbReference type="CDD" id="cd03784">
    <property type="entry name" value="GT1_Gtf-like"/>
    <property type="match status" value="1"/>
</dbReference>
<keyword evidence="7" id="KW-0812">Transmembrane</keyword>
<comment type="caution">
    <text evidence="9">The sequence shown here is derived from an EMBL/GenBank/DDBJ whole genome shotgun (WGS) entry which is preliminary data.</text>
</comment>
<protein>
    <recommendedName>
        <fullName evidence="2">glucuronosyltransferase</fullName>
        <ecNumber evidence="2">2.4.1.17</ecNumber>
    </recommendedName>
</protein>
<dbReference type="EMBL" id="BTRK01000006">
    <property type="protein sequence ID" value="GMR57544.1"/>
    <property type="molecule type" value="Genomic_DNA"/>
</dbReference>
<comment type="catalytic activity">
    <reaction evidence="6">
        <text>glucuronate acceptor + UDP-alpha-D-glucuronate = acceptor beta-D-glucuronoside + UDP + H(+)</text>
        <dbReference type="Rhea" id="RHEA:21032"/>
        <dbReference type="ChEBI" id="CHEBI:15378"/>
        <dbReference type="ChEBI" id="CHEBI:58052"/>
        <dbReference type="ChEBI" id="CHEBI:58223"/>
        <dbReference type="ChEBI" id="CHEBI:132367"/>
        <dbReference type="ChEBI" id="CHEBI:132368"/>
        <dbReference type="EC" id="2.4.1.17"/>
    </reaction>
</comment>
<name>A0AAN5D6X0_9BILA</name>
<sequence>FRMRLLPVFLLLLHFSWSLNILMYVHVVGKSHLNFAEKIISLLKQHGHSVDAIFGMFNSYVSLSGTYGANKIVTVHFKEESPWNKEAHLTNPFEELSDWDRVKPKGNGFVSTSALLCDLLLDSSEVADLLSNNKYDLGLINGYEFCSLGLAHHYNIAPVVSYAPTPFFNTQYYYAGLPELPLYENIYFDESHADRSSFFSRVYETLRVIKERYLHIESYTGINRKFRARFGDDFPDVREIAMRTSIDFSNSHPLLEEPRPISLRMRYIGGVARPTPKPLNKEMNKMLDLAPKGNVIFSLGTQIPPELFGADRIRVFVNTFKRFPDFNFLWKFDGKTAMNASNIFNLNWLPQTDLLQDSRVVAFISHMGLNSFTETSFAGVPVVSIPLFADQVHNARRAKALGTGEIVRKSQITEENLQAALEKVLFDEKYRNRAREISAMIAAQPDTPERIFIEGIEFAAKFKNLSSHYRLAGAHHNFLVQVGWDVAAFLTLVLLLSAYITSKMVVFVMSRVKVNIVMKRKLE</sequence>
<dbReference type="Pfam" id="PF00201">
    <property type="entry name" value="UDPGT"/>
    <property type="match status" value="1"/>
</dbReference>
<dbReference type="Proteomes" id="UP001328107">
    <property type="component" value="Unassembled WGS sequence"/>
</dbReference>
<evidence type="ECO:0000256" key="1">
    <source>
        <dbReference type="ARBA" id="ARBA00009995"/>
    </source>
</evidence>
<evidence type="ECO:0000256" key="7">
    <source>
        <dbReference type="SAM" id="Phobius"/>
    </source>
</evidence>
<evidence type="ECO:0000256" key="5">
    <source>
        <dbReference type="ARBA" id="ARBA00022729"/>
    </source>
</evidence>
<organism evidence="9 10">
    <name type="scientific">Pristionchus mayeri</name>
    <dbReference type="NCBI Taxonomy" id="1317129"/>
    <lineage>
        <taxon>Eukaryota</taxon>
        <taxon>Metazoa</taxon>
        <taxon>Ecdysozoa</taxon>
        <taxon>Nematoda</taxon>
        <taxon>Chromadorea</taxon>
        <taxon>Rhabditida</taxon>
        <taxon>Rhabditina</taxon>
        <taxon>Diplogasteromorpha</taxon>
        <taxon>Diplogasteroidea</taxon>
        <taxon>Neodiplogasteridae</taxon>
        <taxon>Pristionchus</taxon>
    </lineage>
</organism>
<keyword evidence="4" id="KW-0808">Transferase</keyword>
<gene>
    <name evidence="9" type="ORF">PMAYCL1PPCAC_27739</name>
</gene>
<evidence type="ECO:0000313" key="9">
    <source>
        <dbReference type="EMBL" id="GMR57544.1"/>
    </source>
</evidence>
<evidence type="ECO:0000256" key="3">
    <source>
        <dbReference type="ARBA" id="ARBA00022676"/>
    </source>
</evidence>
<dbReference type="SUPFAM" id="SSF53756">
    <property type="entry name" value="UDP-Glycosyltransferase/glycogen phosphorylase"/>
    <property type="match status" value="1"/>
</dbReference>
<dbReference type="Gene3D" id="3.40.50.2000">
    <property type="entry name" value="Glycogen Phosphorylase B"/>
    <property type="match status" value="1"/>
</dbReference>
<feature type="chain" id="PRO_5042943097" description="glucuronosyltransferase" evidence="8">
    <location>
        <begin position="19"/>
        <end position="523"/>
    </location>
</feature>
<dbReference type="GO" id="GO:0015020">
    <property type="term" value="F:glucuronosyltransferase activity"/>
    <property type="evidence" value="ECO:0007669"/>
    <property type="project" value="UniProtKB-EC"/>
</dbReference>
<feature type="signal peptide" evidence="8">
    <location>
        <begin position="1"/>
        <end position="18"/>
    </location>
</feature>
<feature type="non-terminal residue" evidence="9">
    <location>
        <position position="1"/>
    </location>
</feature>
<reference evidence="10" key="1">
    <citation type="submission" date="2022-10" db="EMBL/GenBank/DDBJ databases">
        <title>Genome assembly of Pristionchus species.</title>
        <authorList>
            <person name="Yoshida K."/>
            <person name="Sommer R.J."/>
        </authorList>
    </citation>
    <scope>NUCLEOTIDE SEQUENCE [LARGE SCALE GENOMIC DNA]</scope>
    <source>
        <strain evidence="10">RS5460</strain>
    </source>
</reference>
<dbReference type="EC" id="2.4.1.17" evidence="2"/>
<evidence type="ECO:0000256" key="2">
    <source>
        <dbReference type="ARBA" id="ARBA00012544"/>
    </source>
</evidence>
<evidence type="ECO:0000256" key="4">
    <source>
        <dbReference type="ARBA" id="ARBA00022679"/>
    </source>
</evidence>
<dbReference type="PANTHER" id="PTHR48043">
    <property type="entry name" value="EG:EG0003.4 PROTEIN-RELATED"/>
    <property type="match status" value="1"/>
</dbReference>
<accession>A0AAN5D6X0</accession>
<keyword evidence="10" id="KW-1185">Reference proteome</keyword>
<dbReference type="PANTHER" id="PTHR48043:SF154">
    <property type="entry name" value="GLUCURONOSYLTRANSFERASE"/>
    <property type="match status" value="1"/>
</dbReference>
<keyword evidence="7" id="KW-1133">Transmembrane helix</keyword>
<keyword evidence="3" id="KW-0328">Glycosyltransferase</keyword>
<keyword evidence="7" id="KW-0472">Membrane</keyword>
<dbReference type="InterPro" id="IPR002213">
    <property type="entry name" value="UDP_glucos_trans"/>
</dbReference>
<evidence type="ECO:0000313" key="10">
    <source>
        <dbReference type="Proteomes" id="UP001328107"/>
    </source>
</evidence>
<dbReference type="FunFam" id="3.40.50.2000:FF:000021">
    <property type="entry name" value="UDP-glucuronosyltransferase"/>
    <property type="match status" value="1"/>
</dbReference>
<comment type="similarity">
    <text evidence="1">Belongs to the UDP-glycosyltransferase family.</text>
</comment>
<evidence type="ECO:0000256" key="8">
    <source>
        <dbReference type="SAM" id="SignalP"/>
    </source>
</evidence>
<keyword evidence="5 8" id="KW-0732">Signal</keyword>
<proteinExistence type="inferred from homology"/>
<evidence type="ECO:0000256" key="6">
    <source>
        <dbReference type="ARBA" id="ARBA00047475"/>
    </source>
</evidence>